<feature type="compositionally biased region" description="Basic and acidic residues" evidence="6">
    <location>
        <begin position="577"/>
        <end position="593"/>
    </location>
</feature>
<keyword evidence="8" id="KW-0732">Signal</keyword>
<feature type="region of interest" description="Disordered" evidence="6">
    <location>
        <begin position="563"/>
        <end position="593"/>
    </location>
</feature>
<dbReference type="Gene3D" id="1.20.1720.10">
    <property type="entry name" value="Multidrug resistance protein D"/>
    <property type="match status" value="1"/>
</dbReference>
<comment type="subcellular location">
    <subcellularLocation>
        <location evidence="1">Cell inner membrane</location>
        <topology evidence="1">Multi-pass membrane protein</topology>
    </subcellularLocation>
</comment>
<evidence type="ECO:0000259" key="9">
    <source>
        <dbReference type="PROSITE" id="PS50850"/>
    </source>
</evidence>
<proteinExistence type="predicted"/>
<dbReference type="Pfam" id="PF07690">
    <property type="entry name" value="MFS_1"/>
    <property type="match status" value="1"/>
</dbReference>
<feature type="transmembrane region" description="Helical" evidence="7">
    <location>
        <begin position="360"/>
        <end position="382"/>
    </location>
</feature>
<keyword evidence="11" id="KW-1185">Reference proteome</keyword>
<evidence type="ECO:0000256" key="7">
    <source>
        <dbReference type="SAM" id="Phobius"/>
    </source>
</evidence>
<dbReference type="SUPFAM" id="SSF103473">
    <property type="entry name" value="MFS general substrate transporter"/>
    <property type="match status" value="2"/>
</dbReference>
<dbReference type="InterPro" id="IPR020846">
    <property type="entry name" value="MFS_dom"/>
</dbReference>
<feature type="transmembrane region" description="Helical" evidence="7">
    <location>
        <begin position="422"/>
        <end position="443"/>
    </location>
</feature>
<feature type="transmembrane region" description="Helical" evidence="7">
    <location>
        <begin position="83"/>
        <end position="102"/>
    </location>
</feature>
<organism evidence="10 11">
    <name type="scientific">Terrabacter terrae</name>
    <dbReference type="NCBI Taxonomy" id="318434"/>
    <lineage>
        <taxon>Bacteria</taxon>
        <taxon>Bacillati</taxon>
        <taxon>Actinomycetota</taxon>
        <taxon>Actinomycetes</taxon>
        <taxon>Micrococcales</taxon>
        <taxon>Intrasporangiaceae</taxon>
        <taxon>Terrabacter</taxon>
    </lineage>
</organism>
<evidence type="ECO:0000256" key="5">
    <source>
        <dbReference type="ARBA" id="ARBA00023136"/>
    </source>
</evidence>
<keyword evidence="3 7" id="KW-0812">Transmembrane</keyword>
<dbReference type="PROSITE" id="PS50850">
    <property type="entry name" value="MFS"/>
    <property type="match status" value="1"/>
</dbReference>
<keyword evidence="4 7" id="KW-1133">Transmembrane helix</keyword>
<feature type="transmembrane region" description="Helical" evidence="7">
    <location>
        <begin position="259"/>
        <end position="279"/>
    </location>
</feature>
<feature type="transmembrane region" description="Helical" evidence="7">
    <location>
        <begin position="53"/>
        <end position="71"/>
    </location>
</feature>
<evidence type="ECO:0000256" key="2">
    <source>
        <dbReference type="ARBA" id="ARBA00022448"/>
    </source>
</evidence>
<dbReference type="EMBL" id="BAAANB010000020">
    <property type="protein sequence ID" value="GAA2029377.1"/>
    <property type="molecule type" value="Genomic_DNA"/>
</dbReference>
<evidence type="ECO:0000256" key="4">
    <source>
        <dbReference type="ARBA" id="ARBA00022989"/>
    </source>
</evidence>
<feature type="transmembrane region" description="Helical" evidence="7">
    <location>
        <begin position="449"/>
        <end position="468"/>
    </location>
</feature>
<dbReference type="PANTHER" id="PTHR23501">
    <property type="entry name" value="MAJOR FACILITATOR SUPERFAMILY"/>
    <property type="match status" value="1"/>
</dbReference>
<evidence type="ECO:0000256" key="8">
    <source>
        <dbReference type="SAM" id="SignalP"/>
    </source>
</evidence>
<feature type="domain" description="Major facilitator superfamily (MFS) profile" evidence="9">
    <location>
        <begin position="14"/>
        <end position="563"/>
    </location>
</feature>
<comment type="caution">
    <text evidence="10">The sequence shown here is derived from an EMBL/GenBank/DDBJ whole genome shotgun (WGS) entry which is preliminary data.</text>
</comment>
<dbReference type="InterPro" id="IPR036259">
    <property type="entry name" value="MFS_trans_sf"/>
</dbReference>
<dbReference type="Proteomes" id="UP001501285">
    <property type="component" value="Unassembled WGS sequence"/>
</dbReference>
<feature type="transmembrane region" description="Helical" evidence="7">
    <location>
        <begin position="108"/>
        <end position="130"/>
    </location>
</feature>
<feature type="signal peptide" evidence="8">
    <location>
        <begin position="1"/>
        <end position="25"/>
    </location>
</feature>
<feature type="transmembrane region" description="Helical" evidence="7">
    <location>
        <begin position="489"/>
        <end position="510"/>
    </location>
</feature>
<keyword evidence="2" id="KW-0813">Transport</keyword>
<gene>
    <name evidence="10" type="ORF">GCM10009740_18690</name>
</gene>
<feature type="transmembrane region" description="Helical" evidence="7">
    <location>
        <begin position="142"/>
        <end position="166"/>
    </location>
</feature>
<feature type="transmembrane region" description="Helical" evidence="7">
    <location>
        <begin position="321"/>
        <end position="339"/>
    </location>
</feature>
<evidence type="ECO:0000313" key="10">
    <source>
        <dbReference type="EMBL" id="GAA2029377.1"/>
    </source>
</evidence>
<evidence type="ECO:0000256" key="6">
    <source>
        <dbReference type="SAM" id="MobiDB-lite"/>
    </source>
</evidence>
<dbReference type="Gene3D" id="1.20.1250.20">
    <property type="entry name" value="MFS general substrate transporter like domains"/>
    <property type="match status" value="1"/>
</dbReference>
<evidence type="ECO:0000313" key="11">
    <source>
        <dbReference type="Proteomes" id="UP001501285"/>
    </source>
</evidence>
<sequence length="593" mass="59901">MPSATAHGTHRFALLAAASAAVALAAADTYVVVLALTDMMAGVGIGIDALQRATPIISGFLLGYIAVLPLIGRLSDLLDRRRILLGCLLVFVVGSAVTALAVEMPVLVTGRVLQGIGGGGLVPATLALVADLWPAHRRGTPLGVVGAVQELGSVLGPVLGAVVLAWSGWRAIFWLNVAAALVLYAVIHVLGTRGQAEGGRTPTPGSAHTTRWRLVSAVVVVLLVLGLAATGLALAAPESLVTDVALGAPFVPFTGTSRLLTPIGVAGLGLLVVVAALTAPRWWAVLRRADLVGALLVAVALGCLVLTFASSDPEKEVVGPLGYSLLPVGALALVALAWWHRRAADPLIPRGTLGARGLRSLVVSLLVGAALVAVVVDVPLLARLTDAYDETGAALVLVRFLLAVPVGALLGGLALRRLGDGAVAGPGLLLAGAGLLVMSGWTLQSVTETVPATVVLVVVGLGMGLALAPVNDAALADSPAHSHGVASSLVVVARMVGMVVGLALLTSIGLSRYFDAVRRLPNQLDTDALIGAGVVQVQTVFLGGAVAALLGAGGALTLGLSSRTSTGATDRATGTDTEPHTDPDTDRPRFVAL</sequence>
<feature type="transmembrane region" description="Helical" evidence="7">
    <location>
        <begin position="530"/>
        <end position="556"/>
    </location>
</feature>
<dbReference type="PANTHER" id="PTHR23501:SF191">
    <property type="entry name" value="VACUOLAR BASIC AMINO ACID TRANSPORTER 4"/>
    <property type="match status" value="1"/>
</dbReference>
<feature type="transmembrane region" description="Helical" evidence="7">
    <location>
        <begin position="291"/>
        <end position="309"/>
    </location>
</feature>
<keyword evidence="5 7" id="KW-0472">Membrane</keyword>
<dbReference type="RefSeq" id="WP_343990545.1">
    <property type="nucleotide sequence ID" value="NZ_BAAANB010000020.1"/>
</dbReference>
<evidence type="ECO:0000256" key="1">
    <source>
        <dbReference type="ARBA" id="ARBA00004429"/>
    </source>
</evidence>
<dbReference type="InterPro" id="IPR011701">
    <property type="entry name" value="MFS"/>
</dbReference>
<protein>
    <recommendedName>
        <fullName evidence="9">Major facilitator superfamily (MFS) profile domain-containing protein</fullName>
    </recommendedName>
</protein>
<reference evidence="10 11" key="1">
    <citation type="journal article" date="2019" name="Int. J. Syst. Evol. Microbiol.">
        <title>The Global Catalogue of Microorganisms (GCM) 10K type strain sequencing project: providing services to taxonomists for standard genome sequencing and annotation.</title>
        <authorList>
            <consortium name="The Broad Institute Genomics Platform"/>
            <consortium name="The Broad Institute Genome Sequencing Center for Infectious Disease"/>
            <person name="Wu L."/>
            <person name="Ma J."/>
        </authorList>
    </citation>
    <scope>NUCLEOTIDE SEQUENCE [LARGE SCALE GENOMIC DNA]</scope>
    <source>
        <strain evidence="10 11">JCM 14283</strain>
    </source>
</reference>
<feature type="transmembrane region" description="Helical" evidence="7">
    <location>
        <begin position="172"/>
        <end position="191"/>
    </location>
</feature>
<feature type="compositionally biased region" description="Low complexity" evidence="6">
    <location>
        <begin position="563"/>
        <end position="576"/>
    </location>
</feature>
<evidence type="ECO:0000256" key="3">
    <source>
        <dbReference type="ARBA" id="ARBA00022692"/>
    </source>
</evidence>
<feature type="transmembrane region" description="Helical" evidence="7">
    <location>
        <begin position="394"/>
        <end position="415"/>
    </location>
</feature>
<feature type="chain" id="PRO_5046259582" description="Major facilitator superfamily (MFS) profile domain-containing protein" evidence="8">
    <location>
        <begin position="26"/>
        <end position="593"/>
    </location>
</feature>
<accession>A0ABN2U7R5</accession>
<feature type="transmembrane region" description="Helical" evidence="7">
    <location>
        <begin position="212"/>
        <end position="236"/>
    </location>
</feature>
<name>A0ABN2U7R5_9MICO</name>